<organism evidence="2 3">
    <name type="scientific">Euplotes crassus</name>
    <dbReference type="NCBI Taxonomy" id="5936"/>
    <lineage>
        <taxon>Eukaryota</taxon>
        <taxon>Sar</taxon>
        <taxon>Alveolata</taxon>
        <taxon>Ciliophora</taxon>
        <taxon>Intramacronucleata</taxon>
        <taxon>Spirotrichea</taxon>
        <taxon>Hypotrichia</taxon>
        <taxon>Euplotida</taxon>
        <taxon>Euplotidae</taxon>
        <taxon>Moneuplotes</taxon>
    </lineage>
</organism>
<protein>
    <submittedName>
        <fullName evidence="2">Uncharacterized protein</fullName>
    </submittedName>
</protein>
<gene>
    <name evidence="2" type="ORF">ECRASSUSDP1_LOCUS1674</name>
</gene>
<dbReference type="PROSITE" id="PS50096">
    <property type="entry name" value="IQ"/>
    <property type="match status" value="1"/>
</dbReference>
<evidence type="ECO:0000313" key="2">
    <source>
        <dbReference type="EMBL" id="CAI2360373.1"/>
    </source>
</evidence>
<dbReference type="Proteomes" id="UP001295684">
    <property type="component" value="Unassembled WGS sequence"/>
</dbReference>
<dbReference type="EMBL" id="CAMPGE010001580">
    <property type="protein sequence ID" value="CAI2360373.1"/>
    <property type="molecule type" value="Genomic_DNA"/>
</dbReference>
<sequence>MFPTLKTCAPARIQESRAASKCNTHYGLFSPKNNIKTGFTQTFYGLDFLKSPRNKSVHKLKSITSLEKDHSKVIYRLKKSKKKIERRLLKQAIKAKAKNSAIVIDGYPFYPSMHSKPSDLNFCPFIKIQSCWRGYSTRRTFLPWKRKFLNIVRFLQLKFRRRLRRKINATKRIEQFLKKWIKKQRFNDNGKERKPGERYSRGPTFTTPQRSEKYGSGSYDLSNRYLKSLSKPKSRKLVVFKSQEAAEDLVEEQPIPAQKDIVSQRTSSEGSNLESFKDIKLTPRISRVDPIEEFDIPDFIREIRNRYRILNHENIEERIELEKEDPTVFPIYARLNKLRKLREQNTSEVIKPNSRDRLKMNNDKFDQFLKRMIKENLEMSYPENYEGIYFKTHDEYVKYMKSKYTTKVDTIDLDSMYQKLGATYPRYYRMTSSNLIKSLGVSDTEQKNFTKYKLKHKEQHYQDQEIDLYEYIVESRLKNYEKSIAKEISTFQKNKKERNITWKELTSLKQSVAYFMQTQANRTLDDRKYDIKDYNESDPRLAYDPNEPKFFKEAPQGGLDLIKKLKLATNVLRGITPENPTI</sequence>
<dbReference type="AlphaFoldDB" id="A0AAD1X273"/>
<evidence type="ECO:0000313" key="3">
    <source>
        <dbReference type="Proteomes" id="UP001295684"/>
    </source>
</evidence>
<comment type="caution">
    <text evidence="2">The sequence shown here is derived from an EMBL/GenBank/DDBJ whole genome shotgun (WGS) entry which is preliminary data.</text>
</comment>
<proteinExistence type="predicted"/>
<name>A0AAD1X273_EUPCR</name>
<evidence type="ECO:0000256" key="1">
    <source>
        <dbReference type="SAM" id="MobiDB-lite"/>
    </source>
</evidence>
<dbReference type="InterPro" id="IPR000048">
    <property type="entry name" value="IQ_motif_EF-hand-BS"/>
</dbReference>
<feature type="compositionally biased region" description="Basic and acidic residues" evidence="1">
    <location>
        <begin position="187"/>
        <end position="200"/>
    </location>
</feature>
<accession>A0AAD1X273</accession>
<dbReference type="Pfam" id="PF00612">
    <property type="entry name" value="IQ"/>
    <property type="match status" value="1"/>
</dbReference>
<keyword evidence="3" id="KW-1185">Reference proteome</keyword>
<reference evidence="2" key="1">
    <citation type="submission" date="2023-07" db="EMBL/GenBank/DDBJ databases">
        <authorList>
            <consortium name="AG Swart"/>
            <person name="Singh M."/>
            <person name="Singh A."/>
            <person name="Seah K."/>
            <person name="Emmerich C."/>
        </authorList>
    </citation>
    <scope>NUCLEOTIDE SEQUENCE</scope>
    <source>
        <strain evidence="2">DP1</strain>
    </source>
</reference>
<feature type="region of interest" description="Disordered" evidence="1">
    <location>
        <begin position="187"/>
        <end position="218"/>
    </location>
</feature>